<proteinExistence type="predicted"/>
<dbReference type="AlphaFoldDB" id="A0A4Z1IT67"/>
<accession>A0A4Z1IT67</accession>
<gene>
    <name evidence="1" type="ORF">BOTNAR_0110g00240</name>
</gene>
<comment type="caution">
    <text evidence="1">The sequence shown here is derived from an EMBL/GenBank/DDBJ whole genome shotgun (WGS) entry which is preliminary data.</text>
</comment>
<evidence type="ECO:0000313" key="1">
    <source>
        <dbReference type="EMBL" id="TGO62712.1"/>
    </source>
</evidence>
<dbReference type="EMBL" id="PQXJ01000110">
    <property type="protein sequence ID" value="TGO62712.1"/>
    <property type="molecule type" value="Genomic_DNA"/>
</dbReference>
<protein>
    <submittedName>
        <fullName evidence="1">Uncharacterized protein</fullName>
    </submittedName>
</protein>
<dbReference type="Proteomes" id="UP000297452">
    <property type="component" value="Unassembled WGS sequence"/>
</dbReference>
<sequence>MDNGQWTMDNGQWTTDNGQWTTDNGWIMVNGMLHFIEIPQIRNSMLFGKKWYPMNHESILSNQVLEYVLI</sequence>
<evidence type="ECO:0000313" key="2">
    <source>
        <dbReference type="Proteomes" id="UP000297452"/>
    </source>
</evidence>
<name>A0A4Z1IT67_9HELO</name>
<organism evidence="1 2">
    <name type="scientific">Botryotinia narcissicola</name>
    <dbReference type="NCBI Taxonomy" id="278944"/>
    <lineage>
        <taxon>Eukaryota</taxon>
        <taxon>Fungi</taxon>
        <taxon>Dikarya</taxon>
        <taxon>Ascomycota</taxon>
        <taxon>Pezizomycotina</taxon>
        <taxon>Leotiomycetes</taxon>
        <taxon>Helotiales</taxon>
        <taxon>Sclerotiniaceae</taxon>
        <taxon>Botryotinia</taxon>
    </lineage>
</organism>
<keyword evidence="2" id="KW-1185">Reference proteome</keyword>
<reference evidence="1 2" key="1">
    <citation type="submission" date="2017-12" db="EMBL/GenBank/DDBJ databases">
        <title>Comparative genomics of Botrytis spp.</title>
        <authorList>
            <person name="Valero-Jimenez C.A."/>
            <person name="Tapia P."/>
            <person name="Veloso J."/>
            <person name="Silva-Moreno E."/>
            <person name="Staats M."/>
            <person name="Valdes J.H."/>
            <person name="Van Kan J.A.L."/>
        </authorList>
    </citation>
    <scope>NUCLEOTIDE SEQUENCE [LARGE SCALE GENOMIC DNA]</scope>
    <source>
        <strain evidence="1 2">MUCL2120</strain>
    </source>
</reference>